<organism evidence="1 2">
    <name type="scientific">Cytospora leucostoma</name>
    <dbReference type="NCBI Taxonomy" id="1230097"/>
    <lineage>
        <taxon>Eukaryota</taxon>
        <taxon>Fungi</taxon>
        <taxon>Dikarya</taxon>
        <taxon>Ascomycota</taxon>
        <taxon>Pezizomycotina</taxon>
        <taxon>Sordariomycetes</taxon>
        <taxon>Sordariomycetidae</taxon>
        <taxon>Diaporthales</taxon>
        <taxon>Cytosporaceae</taxon>
        <taxon>Cytospora</taxon>
    </lineage>
</organism>
<name>A0A423XI69_9PEZI</name>
<evidence type="ECO:0000313" key="1">
    <source>
        <dbReference type="EMBL" id="ROW16033.1"/>
    </source>
</evidence>
<comment type="caution">
    <text evidence="1">The sequence shown here is derived from an EMBL/GenBank/DDBJ whole genome shotgun (WGS) entry which is preliminary data.</text>
</comment>
<evidence type="ECO:0000313" key="2">
    <source>
        <dbReference type="Proteomes" id="UP000285146"/>
    </source>
</evidence>
<accession>A0A423XI69</accession>
<protein>
    <submittedName>
        <fullName evidence="1">Uncharacterized protein</fullName>
    </submittedName>
</protein>
<gene>
    <name evidence="1" type="ORF">VPNG_02648</name>
</gene>
<sequence length="60" mass="6031">MGPVLTAGEAVLLDDDVLVGSIWDRVEEAAKEAVKVGAAVDDDAGSVEAAVDEADVGTMS</sequence>
<dbReference type="AlphaFoldDB" id="A0A423XI69"/>
<dbReference type="EMBL" id="LKEB01000007">
    <property type="protein sequence ID" value="ROW16033.1"/>
    <property type="molecule type" value="Genomic_DNA"/>
</dbReference>
<dbReference type="Proteomes" id="UP000285146">
    <property type="component" value="Unassembled WGS sequence"/>
</dbReference>
<reference evidence="1 2" key="1">
    <citation type="submission" date="2015-09" db="EMBL/GenBank/DDBJ databases">
        <title>Host preference determinants of Valsa canker pathogens revealed by comparative genomics.</title>
        <authorList>
            <person name="Yin Z."/>
            <person name="Huang L."/>
        </authorList>
    </citation>
    <scope>NUCLEOTIDE SEQUENCE [LARGE SCALE GENOMIC DNA]</scope>
    <source>
        <strain evidence="1 2">SXYLt</strain>
    </source>
</reference>
<dbReference type="InParanoid" id="A0A423XI69"/>
<keyword evidence="2" id="KW-1185">Reference proteome</keyword>
<proteinExistence type="predicted"/>